<dbReference type="PANTHER" id="PTHR46324:SF7">
    <property type="entry name" value="BASIC LEUCINE-ZIPPER 75"/>
    <property type="match status" value="1"/>
</dbReference>
<dbReference type="PANTHER" id="PTHR46324">
    <property type="entry name" value="BASIC LEUCINE ZIPPER 43-RELATED"/>
    <property type="match status" value="1"/>
</dbReference>
<evidence type="ECO:0000256" key="3">
    <source>
        <dbReference type="ARBA" id="ARBA00023125"/>
    </source>
</evidence>
<dbReference type="GO" id="GO:0046983">
    <property type="term" value="F:protein dimerization activity"/>
    <property type="evidence" value="ECO:0007669"/>
    <property type="project" value="UniProtKB-ARBA"/>
</dbReference>
<accession>A0A834W6X0</accession>
<dbReference type="FunFam" id="1.20.5.170:FF:000020">
    <property type="entry name" value="BZIP transcription factor"/>
    <property type="match status" value="1"/>
</dbReference>
<dbReference type="SMART" id="SM00338">
    <property type="entry name" value="BRLZ"/>
    <property type="match status" value="1"/>
</dbReference>
<dbReference type="PROSITE" id="PS50217">
    <property type="entry name" value="BZIP"/>
    <property type="match status" value="1"/>
</dbReference>
<dbReference type="Proteomes" id="UP000634136">
    <property type="component" value="Unassembled WGS sequence"/>
</dbReference>
<evidence type="ECO:0000256" key="4">
    <source>
        <dbReference type="ARBA" id="ARBA00023163"/>
    </source>
</evidence>
<evidence type="ECO:0000256" key="2">
    <source>
        <dbReference type="ARBA" id="ARBA00023015"/>
    </source>
</evidence>
<dbReference type="Gene3D" id="1.20.5.170">
    <property type="match status" value="1"/>
</dbReference>
<dbReference type="PROSITE" id="PS00036">
    <property type="entry name" value="BZIP_BASIC"/>
    <property type="match status" value="1"/>
</dbReference>
<dbReference type="InterPro" id="IPR004827">
    <property type="entry name" value="bZIP"/>
</dbReference>
<feature type="domain" description="BZIP" evidence="7">
    <location>
        <begin position="105"/>
        <end position="154"/>
    </location>
</feature>
<feature type="coiled-coil region" evidence="6">
    <location>
        <begin position="116"/>
        <end position="178"/>
    </location>
</feature>
<keyword evidence="4" id="KW-0804">Transcription</keyword>
<keyword evidence="9" id="KW-1185">Reference proteome</keyword>
<evidence type="ECO:0000313" key="9">
    <source>
        <dbReference type="Proteomes" id="UP000634136"/>
    </source>
</evidence>
<keyword evidence="5" id="KW-0539">Nucleus</keyword>
<evidence type="ECO:0000259" key="7">
    <source>
        <dbReference type="PROSITE" id="PS50217"/>
    </source>
</evidence>
<proteinExistence type="predicted"/>
<keyword evidence="6" id="KW-0175">Coiled coil</keyword>
<dbReference type="AlphaFoldDB" id="A0A834W6X0"/>
<comment type="caution">
    <text evidence="8">The sequence shown here is derived from an EMBL/GenBank/DDBJ whole genome shotgun (WGS) entry which is preliminary data.</text>
</comment>
<dbReference type="CDD" id="cd14702">
    <property type="entry name" value="bZIP_plant_GBF1"/>
    <property type="match status" value="1"/>
</dbReference>
<evidence type="ECO:0000256" key="1">
    <source>
        <dbReference type="ARBA" id="ARBA00004123"/>
    </source>
</evidence>
<dbReference type="GO" id="GO:0003677">
    <property type="term" value="F:DNA binding"/>
    <property type="evidence" value="ECO:0007669"/>
    <property type="project" value="UniProtKB-KW"/>
</dbReference>
<dbReference type="OrthoDB" id="551672at2759"/>
<sequence>MEGNKAEKLGGVPYTTFTQAQHLQFACATQKPIFTTSLLNMQTMEGHEGHGHVLPHLDPSQSLHYIPLHYSQLHLPRSLTQIPDYKSSPNTSHDCNNNEAVAALDDQKKRRMLSNRESARRSRMRKKQQIEALQCQVNYLQTMNDQLSRKIINLLECNQQILQQNVQLKEKVSSLQVALSDLFVPLPHVEQTNHIHNGPIAEPSQAYPSVTKPAWLHAIKSPINVKESGLHPELCINSNNSIASRPCPLIPYPAIITFHDASSFSFTLSKRLRDSSMEPLFAYMSIKMITVNKPPERPLWQSHELDFHSKAFDGMSQGLH</sequence>
<dbReference type="GO" id="GO:0005634">
    <property type="term" value="C:nucleus"/>
    <property type="evidence" value="ECO:0007669"/>
    <property type="project" value="UniProtKB-SubCell"/>
</dbReference>
<dbReference type="InterPro" id="IPR045314">
    <property type="entry name" value="bZIP_plant_GBF1"/>
</dbReference>
<evidence type="ECO:0000256" key="6">
    <source>
        <dbReference type="SAM" id="Coils"/>
    </source>
</evidence>
<comment type="subcellular location">
    <subcellularLocation>
        <location evidence="1">Nucleus</location>
    </subcellularLocation>
</comment>
<dbReference type="Pfam" id="PF00170">
    <property type="entry name" value="bZIP_1"/>
    <property type="match status" value="1"/>
</dbReference>
<dbReference type="EMBL" id="JAAIUW010000012">
    <property type="protein sequence ID" value="KAF7806299.1"/>
    <property type="molecule type" value="Genomic_DNA"/>
</dbReference>
<organism evidence="8 9">
    <name type="scientific">Senna tora</name>
    <dbReference type="NCBI Taxonomy" id="362788"/>
    <lineage>
        <taxon>Eukaryota</taxon>
        <taxon>Viridiplantae</taxon>
        <taxon>Streptophyta</taxon>
        <taxon>Embryophyta</taxon>
        <taxon>Tracheophyta</taxon>
        <taxon>Spermatophyta</taxon>
        <taxon>Magnoliopsida</taxon>
        <taxon>eudicotyledons</taxon>
        <taxon>Gunneridae</taxon>
        <taxon>Pentapetalae</taxon>
        <taxon>rosids</taxon>
        <taxon>fabids</taxon>
        <taxon>Fabales</taxon>
        <taxon>Fabaceae</taxon>
        <taxon>Caesalpinioideae</taxon>
        <taxon>Cassia clade</taxon>
        <taxon>Senna</taxon>
    </lineage>
</organism>
<evidence type="ECO:0000313" key="8">
    <source>
        <dbReference type="EMBL" id="KAF7806299.1"/>
    </source>
</evidence>
<dbReference type="SUPFAM" id="SSF57959">
    <property type="entry name" value="Leucine zipper domain"/>
    <property type="match status" value="1"/>
</dbReference>
<reference evidence="8" key="1">
    <citation type="submission" date="2020-09" db="EMBL/GenBank/DDBJ databases">
        <title>Genome-Enabled Discovery of Anthraquinone Biosynthesis in Senna tora.</title>
        <authorList>
            <person name="Kang S.-H."/>
            <person name="Pandey R.P."/>
            <person name="Lee C.-M."/>
            <person name="Sim J.-S."/>
            <person name="Jeong J.-T."/>
            <person name="Choi B.-S."/>
            <person name="Jung M."/>
            <person name="Ginzburg D."/>
            <person name="Zhao K."/>
            <person name="Won S.Y."/>
            <person name="Oh T.-J."/>
            <person name="Yu Y."/>
            <person name="Kim N.-H."/>
            <person name="Lee O.R."/>
            <person name="Lee T.-H."/>
            <person name="Bashyal P."/>
            <person name="Kim T.-S."/>
            <person name="Lee W.-H."/>
            <person name="Kawkins C."/>
            <person name="Kim C.-K."/>
            <person name="Kim J.S."/>
            <person name="Ahn B.O."/>
            <person name="Rhee S.Y."/>
            <person name="Sohng J.K."/>
        </authorList>
    </citation>
    <scope>NUCLEOTIDE SEQUENCE</scope>
    <source>
        <tissue evidence="8">Leaf</tissue>
    </source>
</reference>
<evidence type="ECO:0000256" key="5">
    <source>
        <dbReference type="ARBA" id="ARBA00023242"/>
    </source>
</evidence>
<dbReference type="InterPro" id="IPR046347">
    <property type="entry name" value="bZIP_sf"/>
</dbReference>
<protein>
    <submittedName>
        <fullName evidence="8">Basic leucine zipper 43-like</fullName>
    </submittedName>
</protein>
<dbReference type="GO" id="GO:0003700">
    <property type="term" value="F:DNA-binding transcription factor activity"/>
    <property type="evidence" value="ECO:0007669"/>
    <property type="project" value="InterPro"/>
</dbReference>
<gene>
    <name evidence="8" type="ORF">G2W53_038460</name>
</gene>
<keyword evidence="3" id="KW-0238">DNA-binding</keyword>
<keyword evidence="2" id="KW-0805">Transcription regulation</keyword>
<name>A0A834W6X0_9FABA</name>
<dbReference type="InterPro" id="IPR044521">
    <property type="entry name" value="AtbZIP8/43"/>
</dbReference>